<dbReference type="EMBL" id="JBFAKC010000002">
    <property type="protein sequence ID" value="MEV0706782.1"/>
    <property type="molecule type" value="Genomic_DNA"/>
</dbReference>
<dbReference type="Pfam" id="PF00383">
    <property type="entry name" value="dCMP_cyt_deam_1"/>
    <property type="match status" value="1"/>
</dbReference>
<keyword evidence="4" id="KW-1185">Reference proteome</keyword>
<accession>A0ABV3FN02</accession>
<dbReference type="RefSeq" id="WP_357780208.1">
    <property type="nucleotide sequence ID" value="NZ_JBFAKC010000002.1"/>
</dbReference>
<comment type="caution">
    <text evidence="3">The sequence shown here is derived from an EMBL/GenBank/DDBJ whole genome shotgun (WGS) entry which is preliminary data.</text>
</comment>
<reference evidence="3 4" key="1">
    <citation type="submission" date="2024-06" db="EMBL/GenBank/DDBJ databases">
        <title>The Natural Products Discovery Center: Release of the First 8490 Sequenced Strains for Exploring Actinobacteria Biosynthetic Diversity.</title>
        <authorList>
            <person name="Kalkreuter E."/>
            <person name="Kautsar S.A."/>
            <person name="Yang D."/>
            <person name="Bader C.D."/>
            <person name="Teijaro C.N."/>
            <person name="Fluegel L."/>
            <person name="Davis C.M."/>
            <person name="Simpson J.R."/>
            <person name="Lauterbach L."/>
            <person name="Steele A.D."/>
            <person name="Gui C."/>
            <person name="Meng S."/>
            <person name="Li G."/>
            <person name="Viehrig K."/>
            <person name="Ye F."/>
            <person name="Su P."/>
            <person name="Kiefer A.F."/>
            <person name="Nichols A."/>
            <person name="Cepeda A.J."/>
            <person name="Yan W."/>
            <person name="Fan B."/>
            <person name="Jiang Y."/>
            <person name="Adhikari A."/>
            <person name="Zheng C.-J."/>
            <person name="Schuster L."/>
            <person name="Cowan T.M."/>
            <person name="Smanski M.J."/>
            <person name="Chevrette M.G."/>
            <person name="De Carvalho L.P.S."/>
            <person name="Shen B."/>
        </authorList>
    </citation>
    <scope>NUCLEOTIDE SEQUENCE [LARGE SCALE GENOMIC DNA]</scope>
    <source>
        <strain evidence="3 4">NPDC050403</strain>
    </source>
</reference>
<dbReference type="InterPro" id="IPR016193">
    <property type="entry name" value="Cytidine_deaminase-like"/>
</dbReference>
<sequence length="187" mass="20149">MTFYDPARLARGSVGPSAERSNRRSADSESAASPESAEQSAADRRHMLEAIEWARRCPPSETAFSVGAVIVADGAVLSTGYSRETDAKVHAEEAALNKLDPDDPRLAAATIYSTLEPCSQRGTVTRSPCTDRILAAGIPRVVIAWREPSTFVTNCVGVEKLREHGVTVVELPDLAEAAMSMNRHLEL</sequence>
<evidence type="ECO:0000259" key="2">
    <source>
        <dbReference type="PROSITE" id="PS51747"/>
    </source>
</evidence>
<protein>
    <submittedName>
        <fullName evidence="3">Deaminase</fullName>
    </submittedName>
</protein>
<dbReference type="Gene3D" id="3.40.140.10">
    <property type="entry name" value="Cytidine Deaminase, domain 2"/>
    <property type="match status" value="1"/>
</dbReference>
<feature type="compositionally biased region" description="Low complexity" evidence="1">
    <location>
        <begin position="28"/>
        <end position="40"/>
    </location>
</feature>
<feature type="domain" description="CMP/dCMP-type deaminase" evidence="2">
    <location>
        <begin position="41"/>
        <end position="169"/>
    </location>
</feature>
<dbReference type="PROSITE" id="PS51747">
    <property type="entry name" value="CYT_DCMP_DEAMINASES_2"/>
    <property type="match status" value="1"/>
</dbReference>
<evidence type="ECO:0000313" key="4">
    <source>
        <dbReference type="Proteomes" id="UP001551695"/>
    </source>
</evidence>
<gene>
    <name evidence="3" type="ORF">AB0I48_04390</name>
</gene>
<proteinExistence type="predicted"/>
<evidence type="ECO:0000256" key="1">
    <source>
        <dbReference type="SAM" id="MobiDB-lite"/>
    </source>
</evidence>
<feature type="region of interest" description="Disordered" evidence="1">
    <location>
        <begin position="1"/>
        <end position="43"/>
    </location>
</feature>
<dbReference type="PANTHER" id="PTHR11079">
    <property type="entry name" value="CYTOSINE DEAMINASE FAMILY MEMBER"/>
    <property type="match status" value="1"/>
</dbReference>
<organism evidence="3 4">
    <name type="scientific">Nocardia aurea</name>
    <dbReference type="NCBI Taxonomy" id="2144174"/>
    <lineage>
        <taxon>Bacteria</taxon>
        <taxon>Bacillati</taxon>
        <taxon>Actinomycetota</taxon>
        <taxon>Actinomycetes</taxon>
        <taxon>Mycobacteriales</taxon>
        <taxon>Nocardiaceae</taxon>
        <taxon>Nocardia</taxon>
    </lineage>
</organism>
<dbReference type="PANTHER" id="PTHR11079:SF162">
    <property type="entry name" value="RIBOFLAVIN BIOSYNTHESIS PROTEIN PYRD, CHLOROPLASTIC"/>
    <property type="match status" value="1"/>
</dbReference>
<dbReference type="InterPro" id="IPR002125">
    <property type="entry name" value="CMP_dCMP_dom"/>
</dbReference>
<name>A0ABV3FN02_9NOCA</name>
<dbReference type="Proteomes" id="UP001551695">
    <property type="component" value="Unassembled WGS sequence"/>
</dbReference>
<dbReference type="SUPFAM" id="SSF53927">
    <property type="entry name" value="Cytidine deaminase-like"/>
    <property type="match status" value="1"/>
</dbReference>
<evidence type="ECO:0000313" key="3">
    <source>
        <dbReference type="EMBL" id="MEV0706782.1"/>
    </source>
</evidence>